<dbReference type="EMBL" id="CP147247">
    <property type="protein sequence ID" value="WYJ92426.1"/>
    <property type="molecule type" value="Genomic_DNA"/>
</dbReference>
<keyword evidence="4" id="KW-1185">Reference proteome</keyword>
<reference evidence="3" key="2">
    <citation type="submission" date="2017-05" db="EMBL/GenBank/DDBJ databases">
        <authorList>
            <consortium name="The Broad Institute Genomics Platform"/>
            <consortium name="The Broad Institute Genomic Center for Infectious Diseases"/>
            <person name="Earl A."/>
            <person name="Manson A."/>
            <person name="Schwartman J."/>
            <person name="Gilmore M."/>
            <person name="Abouelleil A."/>
            <person name="Cao P."/>
            <person name="Chapman S."/>
            <person name="Cusick C."/>
            <person name="Shea T."/>
            <person name="Young S."/>
            <person name="Neafsey D."/>
            <person name="Nusbaum C."/>
            <person name="Birren B."/>
        </authorList>
    </citation>
    <scope>NUCLEOTIDE SEQUENCE</scope>
    <source>
        <strain evidence="3">9E7_DIV0242</strain>
    </source>
</reference>
<evidence type="ECO:0008006" key="5">
    <source>
        <dbReference type="Google" id="ProtNLM"/>
    </source>
</evidence>
<evidence type="ECO:0000313" key="3">
    <source>
        <dbReference type="EMBL" id="WYJ92426.1"/>
    </source>
</evidence>
<dbReference type="Proteomes" id="UP000195141">
    <property type="component" value="Chromosome"/>
</dbReference>
<organism evidence="2">
    <name type="scientific">Candidatus Enterococcus clewellii</name>
    <dbReference type="NCBI Taxonomy" id="1834193"/>
    <lineage>
        <taxon>Bacteria</taxon>
        <taxon>Bacillati</taxon>
        <taxon>Bacillota</taxon>
        <taxon>Bacilli</taxon>
        <taxon>Lactobacillales</taxon>
        <taxon>Enterococcaceae</taxon>
        <taxon>Enterococcus</taxon>
    </lineage>
</organism>
<dbReference type="AlphaFoldDB" id="A0A242K734"/>
<feature type="transmembrane region" description="Helical" evidence="1">
    <location>
        <begin position="43"/>
        <end position="60"/>
    </location>
</feature>
<keyword evidence="1" id="KW-1133">Transmembrane helix</keyword>
<dbReference type="InterPro" id="IPR010718">
    <property type="entry name" value="DUF1294"/>
</dbReference>
<reference evidence="3" key="3">
    <citation type="submission" date="2024-03" db="EMBL/GenBank/DDBJ databases">
        <title>The Genome Sequence of Enterococcus sp. DIV0242b.</title>
        <authorList>
            <consortium name="The Broad Institute Genomics Platform"/>
            <consortium name="The Broad Institute Microbial Omics Core"/>
            <consortium name="The Broad Institute Genomic Center for Infectious Diseases"/>
            <person name="Earl A."/>
            <person name="Manson A."/>
            <person name="Gilmore M."/>
            <person name="Schwartman J."/>
            <person name="Shea T."/>
            <person name="Abouelleil A."/>
            <person name="Cao P."/>
            <person name="Chapman S."/>
            <person name="Cusick C."/>
            <person name="Young S."/>
            <person name="Neafsey D."/>
            <person name="Nusbaum C."/>
            <person name="Birren B."/>
        </authorList>
    </citation>
    <scope>NUCLEOTIDE SEQUENCE</scope>
    <source>
        <strain evidence="3">9E7_DIV0242</strain>
    </source>
</reference>
<dbReference type="EMBL" id="NGMM01000003">
    <property type="protein sequence ID" value="OTP16109.1"/>
    <property type="molecule type" value="Genomic_DNA"/>
</dbReference>
<dbReference type="RefSeq" id="WP_086349428.1">
    <property type="nucleotide sequence ID" value="NZ_CP147247.1"/>
</dbReference>
<keyword evidence="1" id="KW-0472">Membrane</keyword>
<dbReference type="Pfam" id="PF06961">
    <property type="entry name" value="DUF1294"/>
    <property type="match status" value="1"/>
</dbReference>
<keyword evidence="1" id="KW-0812">Transmembrane</keyword>
<reference evidence="2" key="1">
    <citation type="submission" date="2017-05" db="EMBL/GenBank/DDBJ databases">
        <title>The Genome Sequence of Enterococcus sp. 9E7_DIV0242.</title>
        <authorList>
            <consortium name="The Broad Institute Genomics Platform"/>
            <consortium name="The Broad Institute Genomic Center for Infectious Diseases"/>
            <person name="Earl A."/>
            <person name="Manson A."/>
            <person name="Schwartman J."/>
            <person name="Gilmore M."/>
            <person name="Abouelleil A."/>
            <person name="Cao P."/>
            <person name="Chapman S."/>
            <person name="Cusick C."/>
            <person name="Shea T."/>
            <person name="Young S."/>
            <person name="Neafsey D."/>
            <person name="Nusbaum C."/>
            <person name="Birren B."/>
        </authorList>
    </citation>
    <scope>NUCLEOTIDE SEQUENCE [LARGE SCALE GENOMIC DNA]</scope>
    <source>
        <strain evidence="2">9E7_DIV0242</strain>
    </source>
</reference>
<feature type="transmembrane region" description="Helical" evidence="1">
    <location>
        <begin position="9"/>
        <end position="27"/>
    </location>
</feature>
<proteinExistence type="predicted"/>
<accession>A0A242K734</accession>
<protein>
    <recommendedName>
        <fullName evidence="5">DUF1294 domain-containing protein</fullName>
    </recommendedName>
</protein>
<dbReference type="OrthoDB" id="1698854at2"/>
<name>A0A242K734_9ENTE</name>
<feature type="transmembrane region" description="Helical" evidence="1">
    <location>
        <begin position="72"/>
        <end position="91"/>
    </location>
</feature>
<gene>
    <name evidence="2" type="ORF">A5888_002323</name>
    <name evidence="3" type="ORF">A5888_004199</name>
</gene>
<evidence type="ECO:0000313" key="2">
    <source>
        <dbReference type="EMBL" id="OTP16109.1"/>
    </source>
</evidence>
<evidence type="ECO:0000256" key="1">
    <source>
        <dbReference type="SAM" id="Phobius"/>
    </source>
</evidence>
<evidence type="ECO:0000313" key="4">
    <source>
        <dbReference type="Proteomes" id="UP000195141"/>
    </source>
</evidence>
<sequence>MITERLNELFWIYLIGINLYTLILMFYDKRQAKKGEWRIPEKQILFAGILGGGPIGLVSQRLFRHKTKKPKFYVAFIIGSVVFFGILYFYFTNYRH</sequence>